<accession>A0ABU0DXE5</accession>
<dbReference type="GO" id="GO:0052913">
    <property type="term" value="F:16S rRNA (guanine(966)-N(2))-methyltransferase activity"/>
    <property type="evidence" value="ECO:0007669"/>
    <property type="project" value="UniProtKB-EC"/>
</dbReference>
<dbReference type="InterPro" id="IPR029063">
    <property type="entry name" value="SAM-dependent_MTases_sf"/>
</dbReference>
<name>A0ABU0DXE5_9FIRM</name>
<dbReference type="InterPro" id="IPR002052">
    <property type="entry name" value="DNA_methylase_N6_adenine_CS"/>
</dbReference>
<dbReference type="PIRSF" id="PIRSF004553">
    <property type="entry name" value="CHP00095"/>
    <property type="match status" value="1"/>
</dbReference>
<dbReference type="SUPFAM" id="SSF53335">
    <property type="entry name" value="S-adenosyl-L-methionine-dependent methyltransferases"/>
    <property type="match status" value="1"/>
</dbReference>
<dbReference type="PROSITE" id="PS00092">
    <property type="entry name" value="N6_MTASE"/>
    <property type="match status" value="1"/>
</dbReference>
<evidence type="ECO:0000313" key="4">
    <source>
        <dbReference type="Proteomes" id="UP001230220"/>
    </source>
</evidence>
<dbReference type="RefSeq" id="WP_307404321.1">
    <property type="nucleotide sequence ID" value="NZ_JAUSUR010000001.1"/>
</dbReference>
<dbReference type="Proteomes" id="UP001230220">
    <property type="component" value="Unassembled WGS sequence"/>
</dbReference>
<dbReference type="CDD" id="cd02440">
    <property type="entry name" value="AdoMet_MTases"/>
    <property type="match status" value="1"/>
</dbReference>
<dbReference type="PANTHER" id="PTHR43542">
    <property type="entry name" value="METHYLTRANSFERASE"/>
    <property type="match status" value="1"/>
</dbReference>
<keyword evidence="4" id="KW-1185">Reference proteome</keyword>
<reference evidence="3 4" key="1">
    <citation type="submission" date="2023-07" db="EMBL/GenBank/DDBJ databases">
        <title>Genomic Encyclopedia of Type Strains, Phase IV (KMG-IV): sequencing the most valuable type-strain genomes for metagenomic binning, comparative biology and taxonomic classification.</title>
        <authorList>
            <person name="Goeker M."/>
        </authorList>
    </citation>
    <scope>NUCLEOTIDE SEQUENCE [LARGE SCALE GENOMIC DNA]</scope>
    <source>
        <strain evidence="3 4">DSM 16784</strain>
    </source>
</reference>
<comment type="caution">
    <text evidence="3">The sequence shown here is derived from an EMBL/GenBank/DDBJ whole genome shotgun (WGS) entry which is preliminary data.</text>
</comment>
<proteinExistence type="predicted"/>
<evidence type="ECO:0000256" key="2">
    <source>
        <dbReference type="ARBA" id="ARBA00022679"/>
    </source>
</evidence>
<keyword evidence="2 3" id="KW-0808">Transferase</keyword>
<keyword evidence="1 3" id="KW-0489">Methyltransferase</keyword>
<dbReference type="InterPro" id="IPR004398">
    <property type="entry name" value="RNA_MeTrfase_RsmD"/>
</dbReference>
<evidence type="ECO:0000256" key="1">
    <source>
        <dbReference type="ARBA" id="ARBA00022603"/>
    </source>
</evidence>
<sequence>MRITAGKHRSRFLESLNGDVTRPTSDKIKEAVFSSIGPFFEGGSMLDVFGGSGAIALEAISRGMNKAYVIDNNFAAIQVIKKNVAALKEEKNVEVIKGHYSSVLKRLSDMKFDLVYLDPPYAMDVYDEIIEFLVNEEMLNVNCILICESKSDLALKDQYGSLKKTKEKDYRSTKITYFKGE</sequence>
<gene>
    <name evidence="3" type="ORF">J2S15_000039</name>
</gene>
<protein>
    <submittedName>
        <fullName evidence="3">16S rRNA (Guanine966-N2)-methyltransferase</fullName>
        <ecNumber evidence="3">2.1.1.171</ecNumber>
    </submittedName>
</protein>
<dbReference type="Gene3D" id="3.40.50.150">
    <property type="entry name" value="Vaccinia Virus protein VP39"/>
    <property type="match status" value="1"/>
</dbReference>
<dbReference type="PANTHER" id="PTHR43542:SF1">
    <property type="entry name" value="METHYLTRANSFERASE"/>
    <property type="match status" value="1"/>
</dbReference>
<evidence type="ECO:0000313" key="3">
    <source>
        <dbReference type="EMBL" id="MDQ0359308.1"/>
    </source>
</evidence>
<dbReference type="Pfam" id="PF03602">
    <property type="entry name" value="Cons_hypoth95"/>
    <property type="match status" value="1"/>
</dbReference>
<dbReference type="NCBIfam" id="TIGR00095">
    <property type="entry name" value="16S rRNA (guanine(966)-N(2))-methyltransferase RsmD"/>
    <property type="match status" value="1"/>
</dbReference>
<dbReference type="EC" id="2.1.1.171" evidence="3"/>
<organism evidence="3 4">
    <name type="scientific">Breznakia pachnodae</name>
    <dbReference type="NCBI Taxonomy" id="265178"/>
    <lineage>
        <taxon>Bacteria</taxon>
        <taxon>Bacillati</taxon>
        <taxon>Bacillota</taxon>
        <taxon>Erysipelotrichia</taxon>
        <taxon>Erysipelotrichales</taxon>
        <taxon>Erysipelotrichaceae</taxon>
        <taxon>Breznakia</taxon>
    </lineage>
</organism>
<dbReference type="EMBL" id="JAUSUR010000001">
    <property type="protein sequence ID" value="MDQ0359308.1"/>
    <property type="molecule type" value="Genomic_DNA"/>
</dbReference>